<dbReference type="InterPro" id="IPR036179">
    <property type="entry name" value="Ig-like_dom_sf"/>
</dbReference>
<organism evidence="4 5">
    <name type="scientific">Caerostris darwini</name>
    <dbReference type="NCBI Taxonomy" id="1538125"/>
    <lineage>
        <taxon>Eukaryota</taxon>
        <taxon>Metazoa</taxon>
        <taxon>Ecdysozoa</taxon>
        <taxon>Arthropoda</taxon>
        <taxon>Chelicerata</taxon>
        <taxon>Arachnida</taxon>
        <taxon>Araneae</taxon>
        <taxon>Araneomorphae</taxon>
        <taxon>Entelegynae</taxon>
        <taxon>Araneoidea</taxon>
        <taxon>Araneidae</taxon>
        <taxon>Caerostris</taxon>
    </lineage>
</organism>
<evidence type="ECO:0000313" key="4">
    <source>
        <dbReference type="EMBL" id="GIY34935.1"/>
    </source>
</evidence>
<reference evidence="4 5" key="1">
    <citation type="submission" date="2021-06" db="EMBL/GenBank/DDBJ databases">
        <title>Caerostris darwini draft genome.</title>
        <authorList>
            <person name="Kono N."/>
            <person name="Arakawa K."/>
        </authorList>
    </citation>
    <scope>NUCLEOTIDE SEQUENCE [LARGE SCALE GENOMIC DNA]</scope>
</reference>
<dbReference type="PROSITE" id="PS50853">
    <property type="entry name" value="FN3"/>
    <property type="match status" value="1"/>
</dbReference>
<evidence type="ECO:0000259" key="3">
    <source>
        <dbReference type="PROSITE" id="PS50853"/>
    </source>
</evidence>
<dbReference type="PROSITE" id="PS50835">
    <property type="entry name" value="IG_LIKE"/>
    <property type="match status" value="1"/>
</dbReference>
<name>A0AAV4SLH7_9ARAC</name>
<keyword evidence="1" id="KW-1133">Transmembrane helix</keyword>
<dbReference type="InterPro" id="IPR036116">
    <property type="entry name" value="FN3_sf"/>
</dbReference>
<dbReference type="AlphaFoldDB" id="A0AAV4SLH7"/>
<feature type="domain" description="Fibronectin type-III" evidence="3">
    <location>
        <begin position="90"/>
        <end position="186"/>
    </location>
</feature>
<feature type="domain" description="Ig-like" evidence="2">
    <location>
        <begin position="1"/>
        <end position="84"/>
    </location>
</feature>
<accession>A0AAV4SLH7</accession>
<evidence type="ECO:0000256" key="1">
    <source>
        <dbReference type="SAM" id="Phobius"/>
    </source>
</evidence>
<dbReference type="InterPro" id="IPR007110">
    <property type="entry name" value="Ig-like_dom"/>
</dbReference>
<feature type="transmembrane region" description="Helical" evidence="1">
    <location>
        <begin position="196"/>
        <end position="221"/>
    </location>
</feature>
<evidence type="ECO:0000313" key="5">
    <source>
        <dbReference type="Proteomes" id="UP001054837"/>
    </source>
</evidence>
<dbReference type="SUPFAM" id="SSF49265">
    <property type="entry name" value="Fibronectin type III"/>
    <property type="match status" value="1"/>
</dbReference>
<dbReference type="Gene3D" id="2.60.40.10">
    <property type="entry name" value="Immunoglobulins"/>
    <property type="match status" value="1"/>
</dbReference>
<dbReference type="PANTHER" id="PTHR23278:SF19">
    <property type="entry name" value="OBSCURIN"/>
    <property type="match status" value="1"/>
</dbReference>
<dbReference type="InterPro" id="IPR013783">
    <property type="entry name" value="Ig-like_fold"/>
</dbReference>
<dbReference type="EMBL" id="BPLQ01008115">
    <property type="protein sequence ID" value="GIY34935.1"/>
    <property type="molecule type" value="Genomic_DNA"/>
</dbReference>
<keyword evidence="5" id="KW-1185">Reference proteome</keyword>
<evidence type="ECO:0000259" key="2">
    <source>
        <dbReference type="PROSITE" id="PS50835"/>
    </source>
</evidence>
<sequence>MYGIARHEEANVSCAVEADPPEVAFRWSFNNTVSAETIDILSYSSDGASRSVARYIPRTRLDYGALYCFAKNAVGIMKEPCIFTIIPTGPPEPVQNCSVTNTTLNTLTFSCDAGDDGGLPQTFHLEVYSMLAEQLIVNLSTTDSPNFLAEKLSPSSSYLLVSYASNPKGRSMSVALTGHTQLSKEQRTNDGQPVTISTVLVVLMGTVGALVLLAIIIIFIMKARGDKRGKRAVRIVVDYVLARAVVQPNGPANHPLLLISVVAQGNYPALIGTDTVIFGAAIIYAPRVSVATPHRLDTLPHAGTGDGWDYTPMFIGYGHMSQKIGHLSLRLTSKSDDKASEEKHCTSSIDKCFYEARSKYLNIRSNESKHECGSFTILIEILDGNPQNKRPYWKKVSSMLWIKIEVLEYNFLQLPTELQRCLKSPPQ</sequence>
<dbReference type="SUPFAM" id="SSF48726">
    <property type="entry name" value="Immunoglobulin"/>
    <property type="match status" value="1"/>
</dbReference>
<dbReference type="PANTHER" id="PTHR23278">
    <property type="entry name" value="SIDESTEP PROTEIN"/>
    <property type="match status" value="1"/>
</dbReference>
<comment type="caution">
    <text evidence="4">The sequence shown here is derived from an EMBL/GenBank/DDBJ whole genome shotgun (WGS) entry which is preliminary data.</text>
</comment>
<protein>
    <recommendedName>
        <fullName evidence="6">Ig-like domain-containing protein</fullName>
    </recommendedName>
</protein>
<gene>
    <name evidence="4" type="primary">AVEN_92909_1</name>
    <name evidence="4" type="ORF">CDAR_36421</name>
</gene>
<keyword evidence="1" id="KW-0472">Membrane</keyword>
<dbReference type="InterPro" id="IPR003961">
    <property type="entry name" value="FN3_dom"/>
</dbReference>
<proteinExistence type="predicted"/>
<dbReference type="Proteomes" id="UP001054837">
    <property type="component" value="Unassembled WGS sequence"/>
</dbReference>
<evidence type="ECO:0008006" key="6">
    <source>
        <dbReference type="Google" id="ProtNLM"/>
    </source>
</evidence>
<keyword evidence="1" id="KW-0812">Transmembrane</keyword>